<evidence type="ECO:0000313" key="4">
    <source>
        <dbReference type="Proteomes" id="UP000002630"/>
    </source>
</evidence>
<dbReference type="EMBL" id="FN649760">
    <property type="protein sequence ID" value="CBJ28085.1"/>
    <property type="molecule type" value="Genomic_DNA"/>
</dbReference>
<evidence type="ECO:0000256" key="1">
    <source>
        <dbReference type="SAM" id="MobiDB-lite"/>
    </source>
</evidence>
<dbReference type="InterPro" id="IPR002589">
    <property type="entry name" value="Macro_dom"/>
</dbReference>
<dbReference type="STRING" id="2880.D7G8R1"/>
<feature type="compositionally biased region" description="Basic and acidic residues" evidence="1">
    <location>
        <begin position="437"/>
        <end position="449"/>
    </location>
</feature>
<feature type="compositionally biased region" description="Low complexity" evidence="1">
    <location>
        <begin position="423"/>
        <end position="432"/>
    </location>
</feature>
<feature type="compositionally biased region" description="Polar residues" evidence="1">
    <location>
        <begin position="374"/>
        <end position="386"/>
    </location>
</feature>
<dbReference type="SMART" id="SM00506">
    <property type="entry name" value="A1pp"/>
    <property type="match status" value="1"/>
</dbReference>
<accession>D7G8R1</accession>
<proteinExistence type="predicted"/>
<feature type="compositionally biased region" description="Basic and acidic residues" evidence="1">
    <location>
        <begin position="273"/>
        <end position="284"/>
    </location>
</feature>
<dbReference type="eggNOG" id="KOG2633">
    <property type="taxonomic scope" value="Eukaryota"/>
</dbReference>
<dbReference type="InParanoid" id="D7G8R1"/>
<name>D7G8R1_ECTSI</name>
<feature type="region of interest" description="Disordered" evidence="1">
    <location>
        <begin position="225"/>
        <end position="449"/>
    </location>
</feature>
<dbReference type="OrthoDB" id="6133115at2759"/>
<dbReference type="CDD" id="cd02908">
    <property type="entry name" value="Macro_OAADPr_deacetylase"/>
    <property type="match status" value="1"/>
</dbReference>
<dbReference type="InterPro" id="IPR043472">
    <property type="entry name" value="Macro_dom-like"/>
</dbReference>
<gene>
    <name evidence="3" type="ORF">Esi_0091_0070</name>
</gene>
<feature type="domain" description="Macro" evidence="2">
    <location>
        <begin position="40"/>
        <end position="221"/>
    </location>
</feature>
<organism evidence="3 4">
    <name type="scientific">Ectocarpus siliculosus</name>
    <name type="common">Brown alga</name>
    <name type="synonym">Conferva siliculosa</name>
    <dbReference type="NCBI Taxonomy" id="2880"/>
    <lineage>
        <taxon>Eukaryota</taxon>
        <taxon>Sar</taxon>
        <taxon>Stramenopiles</taxon>
        <taxon>Ochrophyta</taxon>
        <taxon>PX clade</taxon>
        <taxon>Phaeophyceae</taxon>
        <taxon>Ectocarpales</taxon>
        <taxon>Ectocarpaceae</taxon>
        <taxon>Ectocarpus</taxon>
    </lineage>
</organism>
<dbReference type="SUPFAM" id="SSF52949">
    <property type="entry name" value="Macro domain-like"/>
    <property type="match status" value="1"/>
</dbReference>
<dbReference type="Pfam" id="PF01661">
    <property type="entry name" value="Macro"/>
    <property type="match status" value="1"/>
</dbReference>
<dbReference type="PROSITE" id="PS51154">
    <property type="entry name" value="MACRO"/>
    <property type="match status" value="1"/>
</dbReference>
<evidence type="ECO:0000259" key="2">
    <source>
        <dbReference type="PROSITE" id="PS51154"/>
    </source>
</evidence>
<feature type="compositionally biased region" description="Low complexity" evidence="1">
    <location>
        <begin position="257"/>
        <end position="270"/>
    </location>
</feature>
<evidence type="ECO:0000313" key="3">
    <source>
        <dbReference type="EMBL" id="CBJ28085.1"/>
    </source>
</evidence>
<dbReference type="Gene3D" id="3.40.220.10">
    <property type="entry name" value="Leucine Aminopeptidase, subunit E, domain 1"/>
    <property type="match status" value="1"/>
</dbReference>
<reference evidence="3 4" key="1">
    <citation type="journal article" date="2010" name="Nature">
        <title>The Ectocarpus genome and the independent evolution of multicellularity in brown algae.</title>
        <authorList>
            <person name="Cock J.M."/>
            <person name="Sterck L."/>
            <person name="Rouze P."/>
            <person name="Scornet D."/>
            <person name="Allen A.E."/>
            <person name="Amoutzias G."/>
            <person name="Anthouard V."/>
            <person name="Artiguenave F."/>
            <person name="Aury J.M."/>
            <person name="Badger J.H."/>
            <person name="Beszteri B."/>
            <person name="Billiau K."/>
            <person name="Bonnet E."/>
            <person name="Bothwell J.H."/>
            <person name="Bowler C."/>
            <person name="Boyen C."/>
            <person name="Brownlee C."/>
            <person name="Carrano C.J."/>
            <person name="Charrier B."/>
            <person name="Cho G.Y."/>
            <person name="Coelho S.M."/>
            <person name="Collen J."/>
            <person name="Corre E."/>
            <person name="Da Silva C."/>
            <person name="Delage L."/>
            <person name="Delaroque N."/>
            <person name="Dittami S.M."/>
            <person name="Doulbeau S."/>
            <person name="Elias M."/>
            <person name="Farnham G."/>
            <person name="Gachon C.M."/>
            <person name="Gschloessl B."/>
            <person name="Heesch S."/>
            <person name="Jabbari K."/>
            <person name="Jubin C."/>
            <person name="Kawai H."/>
            <person name="Kimura K."/>
            <person name="Kloareg B."/>
            <person name="Kupper F.C."/>
            <person name="Lang D."/>
            <person name="Le Bail A."/>
            <person name="Leblanc C."/>
            <person name="Lerouge P."/>
            <person name="Lohr M."/>
            <person name="Lopez P.J."/>
            <person name="Martens C."/>
            <person name="Maumus F."/>
            <person name="Michel G."/>
            <person name="Miranda-Saavedra D."/>
            <person name="Morales J."/>
            <person name="Moreau H."/>
            <person name="Motomura T."/>
            <person name="Nagasato C."/>
            <person name="Napoli C.A."/>
            <person name="Nelson D.R."/>
            <person name="Nyvall-Collen P."/>
            <person name="Peters A.F."/>
            <person name="Pommier C."/>
            <person name="Potin P."/>
            <person name="Poulain J."/>
            <person name="Quesneville H."/>
            <person name="Read B."/>
            <person name="Rensing S.A."/>
            <person name="Ritter A."/>
            <person name="Rousvoal S."/>
            <person name="Samanta M."/>
            <person name="Samson G."/>
            <person name="Schroeder D.C."/>
            <person name="Segurens B."/>
            <person name="Strittmatter M."/>
            <person name="Tonon T."/>
            <person name="Tregear J.W."/>
            <person name="Valentin K."/>
            <person name="von Dassow P."/>
            <person name="Yamagishi T."/>
            <person name="Van de Peer Y."/>
            <person name="Wincker P."/>
        </authorList>
    </citation>
    <scope>NUCLEOTIDE SEQUENCE [LARGE SCALE GENOMIC DNA]</scope>
    <source>
        <strain evidence="4">Ec32 / CCAP1310/4</strain>
    </source>
</reference>
<dbReference type="Proteomes" id="UP000002630">
    <property type="component" value="Unassembled WGS sequence"/>
</dbReference>
<sequence length="449" mass="47001">MRVRLGLMNSLYSLFAGSTKGMVSMNARGAGSSRRRSGLPTRRLFKLKDSSVLAISGGDLTKWKGDAVVNAANEWMLGGGGVDGAIHRAAGRDLLKACYDVEPNSEDIRCPTGEARITPGFRLPAKFVIHTVGPVYENKEVSAPLLRSAIKNSLLLCKENGVKSVAFPAISCGVYGYPAGEAAEIAIDTMLEFSEGIDLIEFVLFGKDTYNPFMKKASEKLAVVKEDSGGSPDDSNAPKASSTSEPKTVDEGAPNTASGEVSVSAGGAAAPTLEEKQKPEEPECAKPPAGPTSEEGDGAVEPMSQEETFGTLDGSVEEGTEEPMSQEQTVGGLDEDATVEEGTEEPMSQEQTAGGLGEDVTPAHGGEPMPHAVSQGTGEDTPSKTAQGGERQVQDRKRPAPDGKAADSSQAMETEEPHKEGAQEAGEGQAEGVETASRVRDSSPPTEKR</sequence>
<dbReference type="PANTHER" id="PTHR11106">
    <property type="entry name" value="GANGLIOSIDE INDUCED DIFFERENTIATION ASSOCIATED PROTEIN 2-RELATED"/>
    <property type="match status" value="1"/>
</dbReference>
<feature type="compositionally biased region" description="Basic and acidic residues" evidence="1">
    <location>
        <begin position="392"/>
        <end position="405"/>
    </location>
</feature>
<dbReference type="AlphaFoldDB" id="D7G8R1"/>
<keyword evidence="4" id="KW-1185">Reference proteome</keyword>
<protein>
    <recommendedName>
        <fullName evidence="2">Macro domain-containing protein</fullName>
    </recommendedName>
</protein>
<feature type="compositionally biased region" description="Acidic residues" evidence="1">
    <location>
        <begin position="333"/>
        <end position="344"/>
    </location>
</feature>
<dbReference type="PANTHER" id="PTHR11106:SF27">
    <property type="entry name" value="MACRO DOMAIN-CONTAINING PROTEIN"/>
    <property type="match status" value="1"/>
</dbReference>